<organism evidence="1">
    <name type="scientific">Brassica napus</name>
    <name type="common">Rape</name>
    <dbReference type="NCBI Taxonomy" id="3708"/>
    <lineage>
        <taxon>Eukaryota</taxon>
        <taxon>Viridiplantae</taxon>
        <taxon>Streptophyta</taxon>
        <taxon>Embryophyta</taxon>
        <taxon>Tracheophyta</taxon>
        <taxon>Spermatophyta</taxon>
        <taxon>Magnoliopsida</taxon>
        <taxon>eudicotyledons</taxon>
        <taxon>Gunneridae</taxon>
        <taxon>Pentapetalae</taxon>
        <taxon>rosids</taxon>
        <taxon>malvids</taxon>
        <taxon>Brassicales</taxon>
        <taxon>Brassicaceae</taxon>
        <taxon>Brassiceae</taxon>
        <taxon>Brassica</taxon>
    </lineage>
</organism>
<proteinExistence type="predicted"/>
<dbReference type="AlphaFoldDB" id="A0A816IC02"/>
<name>A0A816IC02_BRANA</name>
<dbReference type="Proteomes" id="UP001295469">
    <property type="component" value="Chromosome C03"/>
</dbReference>
<accession>A0A816IC02</accession>
<gene>
    <name evidence="1" type="ORF">DARMORV10_C03P28900.1</name>
</gene>
<protein>
    <submittedName>
        <fullName evidence="1">(rape) hypothetical protein</fullName>
    </submittedName>
</protein>
<dbReference type="EMBL" id="HG994367">
    <property type="protein sequence ID" value="CAF1701158.1"/>
    <property type="molecule type" value="Genomic_DNA"/>
</dbReference>
<evidence type="ECO:0000313" key="1">
    <source>
        <dbReference type="EMBL" id="CAF1701158.1"/>
    </source>
</evidence>
<sequence length="65" mass="7066">MNIHRLENDETCLKAEWQSPITLSLPMVGFLPLEAVDPLSPSSPALGLREVVASIAPFFVGFSPE</sequence>
<reference evidence="1" key="1">
    <citation type="submission" date="2021-01" db="EMBL/GenBank/DDBJ databases">
        <authorList>
            <consortium name="Genoscope - CEA"/>
            <person name="William W."/>
        </authorList>
    </citation>
    <scope>NUCLEOTIDE SEQUENCE</scope>
</reference>